<comment type="similarity">
    <text evidence="1">Belongs to the LysR transcriptional regulatory family.</text>
</comment>
<dbReference type="InterPro" id="IPR036390">
    <property type="entry name" value="WH_DNA-bd_sf"/>
</dbReference>
<dbReference type="InterPro" id="IPR050950">
    <property type="entry name" value="HTH-type_LysR_regulators"/>
</dbReference>
<name>A0ABY1NF19_9RHOB</name>
<keyword evidence="7" id="KW-1185">Reference proteome</keyword>
<dbReference type="Pfam" id="PF03466">
    <property type="entry name" value="LysR_substrate"/>
    <property type="match status" value="1"/>
</dbReference>
<evidence type="ECO:0000256" key="4">
    <source>
        <dbReference type="ARBA" id="ARBA00023163"/>
    </source>
</evidence>
<evidence type="ECO:0000256" key="1">
    <source>
        <dbReference type="ARBA" id="ARBA00009437"/>
    </source>
</evidence>
<evidence type="ECO:0000256" key="2">
    <source>
        <dbReference type="ARBA" id="ARBA00023015"/>
    </source>
</evidence>
<evidence type="ECO:0000313" key="6">
    <source>
        <dbReference type="EMBL" id="SMP07813.1"/>
    </source>
</evidence>
<dbReference type="Gene3D" id="1.10.10.10">
    <property type="entry name" value="Winged helix-like DNA-binding domain superfamily/Winged helix DNA-binding domain"/>
    <property type="match status" value="1"/>
</dbReference>
<keyword evidence="3 6" id="KW-0238">DNA-binding</keyword>
<dbReference type="PANTHER" id="PTHR30419:SF31">
    <property type="entry name" value="BLR3139 PROTEIN"/>
    <property type="match status" value="1"/>
</dbReference>
<dbReference type="Pfam" id="PF00126">
    <property type="entry name" value="HTH_1"/>
    <property type="match status" value="1"/>
</dbReference>
<dbReference type="GO" id="GO:0003677">
    <property type="term" value="F:DNA binding"/>
    <property type="evidence" value="ECO:0007669"/>
    <property type="project" value="UniProtKB-KW"/>
</dbReference>
<dbReference type="SUPFAM" id="SSF46785">
    <property type="entry name" value="Winged helix' DNA-binding domain"/>
    <property type="match status" value="1"/>
</dbReference>
<dbReference type="EMBL" id="FXTY01000001">
    <property type="protein sequence ID" value="SMP07813.1"/>
    <property type="molecule type" value="Genomic_DNA"/>
</dbReference>
<comment type="caution">
    <text evidence="6">The sequence shown here is derived from an EMBL/GenBank/DDBJ whole genome shotgun (WGS) entry which is preliminary data.</text>
</comment>
<protein>
    <submittedName>
        <fullName evidence="6">DNA-binding transcriptional regulator, LysR family</fullName>
    </submittedName>
</protein>
<dbReference type="Gene3D" id="3.40.190.290">
    <property type="match status" value="1"/>
</dbReference>
<dbReference type="InterPro" id="IPR000847">
    <property type="entry name" value="LysR_HTH_N"/>
</dbReference>
<dbReference type="PANTHER" id="PTHR30419">
    <property type="entry name" value="HTH-TYPE TRANSCRIPTIONAL REGULATOR YBHD"/>
    <property type="match status" value="1"/>
</dbReference>
<reference evidence="6 7" key="1">
    <citation type="submission" date="2017-05" db="EMBL/GenBank/DDBJ databases">
        <authorList>
            <person name="Varghese N."/>
            <person name="Submissions S."/>
        </authorList>
    </citation>
    <scope>NUCLEOTIDE SEQUENCE [LARGE SCALE GENOMIC DNA]</scope>
    <source>
        <strain evidence="6 7">DSM 29734</strain>
    </source>
</reference>
<proteinExistence type="inferred from homology"/>
<organism evidence="6 7">
    <name type="scientific">Shimia sagamensis</name>
    <dbReference type="NCBI Taxonomy" id="1566352"/>
    <lineage>
        <taxon>Bacteria</taxon>
        <taxon>Pseudomonadati</taxon>
        <taxon>Pseudomonadota</taxon>
        <taxon>Alphaproteobacteria</taxon>
        <taxon>Rhodobacterales</taxon>
        <taxon>Roseobacteraceae</taxon>
    </lineage>
</organism>
<accession>A0ABY1NF19</accession>
<dbReference type="CDD" id="cd05466">
    <property type="entry name" value="PBP2_LTTR_substrate"/>
    <property type="match status" value="1"/>
</dbReference>
<keyword evidence="2" id="KW-0805">Transcription regulation</keyword>
<evidence type="ECO:0000313" key="7">
    <source>
        <dbReference type="Proteomes" id="UP001157961"/>
    </source>
</evidence>
<feature type="domain" description="HTH lysR-type" evidence="5">
    <location>
        <begin position="2"/>
        <end position="59"/>
    </location>
</feature>
<evidence type="ECO:0000259" key="5">
    <source>
        <dbReference type="PROSITE" id="PS50931"/>
    </source>
</evidence>
<dbReference type="SUPFAM" id="SSF53850">
    <property type="entry name" value="Periplasmic binding protein-like II"/>
    <property type="match status" value="1"/>
</dbReference>
<dbReference type="InterPro" id="IPR036388">
    <property type="entry name" value="WH-like_DNA-bd_sf"/>
</dbReference>
<dbReference type="Proteomes" id="UP001157961">
    <property type="component" value="Unassembled WGS sequence"/>
</dbReference>
<evidence type="ECO:0000256" key="3">
    <source>
        <dbReference type="ARBA" id="ARBA00023125"/>
    </source>
</evidence>
<dbReference type="PROSITE" id="PS50931">
    <property type="entry name" value="HTH_LYSR"/>
    <property type="match status" value="1"/>
</dbReference>
<sequence length="295" mass="31698">MISLKDLEFLSSLARHGHFARAAEDCGVSQPAFSMRIRKMEERLDAAIVKRGNRFLGFTPEGEALVRHSRKIMDSVKLLEEDFRSAGGEITGRLTIGVIPTAVGFAADAVRHLRTAHPGISVRLQTVSSLAIQQGLENGVFDAGITYGEGVSPEMVRVEHLYNESYMLLAPKALAPRVTGTASWAEAAALPLSLLDPSMQNRRILDLIFRTINEVPNVVAETGEFTASMLMAANGVAATVIPAGLVNCLGNMPNTVALALTSPEEEKDVSLVSPHRDPGLSTVEALRRTLGLSTT</sequence>
<dbReference type="InterPro" id="IPR005119">
    <property type="entry name" value="LysR_subst-bd"/>
</dbReference>
<dbReference type="RefSeq" id="WP_283424639.1">
    <property type="nucleotide sequence ID" value="NZ_FXTY01000001.1"/>
</dbReference>
<keyword evidence="4" id="KW-0804">Transcription</keyword>
<gene>
    <name evidence="6" type="ORF">SAMN06265373_101803</name>
</gene>